<feature type="transmembrane region" description="Helical" evidence="1">
    <location>
        <begin position="386"/>
        <end position="410"/>
    </location>
</feature>
<dbReference type="GO" id="GO:0006171">
    <property type="term" value="P:cAMP biosynthetic process"/>
    <property type="evidence" value="ECO:0007669"/>
    <property type="project" value="TreeGrafter"/>
</dbReference>
<dbReference type="EMBL" id="PISP01000003">
    <property type="protein sequence ID" value="PKD43112.1"/>
    <property type="molecule type" value="Genomic_DNA"/>
</dbReference>
<accession>A0A2N0VFZ3</accession>
<name>A0A2N0VFZ3_9BACT</name>
<dbReference type="OrthoDB" id="1522078at2"/>
<dbReference type="CDD" id="cd07302">
    <property type="entry name" value="CHD"/>
    <property type="match status" value="1"/>
</dbReference>
<dbReference type="GO" id="GO:0004016">
    <property type="term" value="F:adenylate cyclase activity"/>
    <property type="evidence" value="ECO:0007669"/>
    <property type="project" value="UniProtKB-ARBA"/>
</dbReference>
<keyword evidence="4" id="KW-1185">Reference proteome</keyword>
<evidence type="ECO:0000313" key="3">
    <source>
        <dbReference type="EMBL" id="PKD43112.1"/>
    </source>
</evidence>
<dbReference type="Pfam" id="PF05226">
    <property type="entry name" value="CHASE2"/>
    <property type="match status" value="1"/>
</dbReference>
<dbReference type="PANTHER" id="PTHR43081">
    <property type="entry name" value="ADENYLATE CYCLASE, TERMINAL-DIFFERENTIATION SPECIFIC-RELATED"/>
    <property type="match status" value="1"/>
</dbReference>
<keyword evidence="1" id="KW-0812">Transmembrane</keyword>
<evidence type="ECO:0000259" key="2">
    <source>
        <dbReference type="PROSITE" id="PS50125"/>
    </source>
</evidence>
<feature type="transmembrane region" description="Helical" evidence="1">
    <location>
        <begin position="359"/>
        <end position="380"/>
    </location>
</feature>
<dbReference type="Proteomes" id="UP000233398">
    <property type="component" value="Unassembled WGS sequence"/>
</dbReference>
<dbReference type="PROSITE" id="PS50125">
    <property type="entry name" value="GUANYLATE_CYCLASE_2"/>
    <property type="match status" value="1"/>
</dbReference>
<evidence type="ECO:0000256" key="1">
    <source>
        <dbReference type="SAM" id="Phobius"/>
    </source>
</evidence>
<dbReference type="InterPro" id="IPR001054">
    <property type="entry name" value="A/G_cyclase"/>
</dbReference>
<dbReference type="SMART" id="SM01080">
    <property type="entry name" value="CHASE2"/>
    <property type="match status" value="1"/>
</dbReference>
<dbReference type="Gene3D" id="3.30.70.1230">
    <property type="entry name" value="Nucleotide cyclase"/>
    <property type="match status" value="1"/>
</dbReference>
<reference evidence="3 4" key="1">
    <citation type="submission" date="2017-11" db="EMBL/GenBank/DDBJ databases">
        <title>Rhodohalobacter 15182 sp. nov., isolated from a salt lake.</title>
        <authorList>
            <person name="Han S."/>
        </authorList>
    </citation>
    <scope>NUCLEOTIDE SEQUENCE [LARGE SCALE GENOMIC DNA]</scope>
    <source>
        <strain evidence="3 4">15182</strain>
    </source>
</reference>
<organism evidence="3 4">
    <name type="scientific">Rhodohalobacter barkolensis</name>
    <dbReference type="NCBI Taxonomy" id="2053187"/>
    <lineage>
        <taxon>Bacteria</taxon>
        <taxon>Pseudomonadati</taxon>
        <taxon>Balneolota</taxon>
        <taxon>Balneolia</taxon>
        <taxon>Balneolales</taxon>
        <taxon>Balneolaceae</taxon>
        <taxon>Rhodohalobacter</taxon>
    </lineage>
</organism>
<sequence length="710" mass="80805">MSKHVSSVLTLVLAALIMLFIFFLPPIQTADLNSRDLLFELRGPLDLSHSDIVIVEISSRADDEIPYKYPWPTNVYAKLVENLNKAGAKAIAFDILFDQQDLYNPRNDTLFANAVEEAGNVLFSGRVRQEPERRFLGGFVADQRTPSFPRQIFLNATPWNIGFVDMRPDLDGFIRSYPFQYNYINDTYYSLALQILPLINGEETVLQNRDEVYEAADRLIPKTERSRMIINYYGGYRSFDYVSFEAVIDDSEFETTTEREAFDINEFDDPDYGLLYKDILKDKIVLVGTTMPELQDFHSVPYPDRSGEYAMAGVEIHAHALQTILDGRFLTEVGVLNSLLITLLLLCVSYLITSRFVGWSGLTMTLLIGIVWAITAFMFFNYASLFIPIVPVLLAVVVGYIGSVTHNVIYEEREKKKIKSMFSSYVSPELVDKMISDEFDYTLGGREDELTVMFSDIENFTTLSESLSPRELVSMINSYLNTFTEVINEENGTLDKYIGDAVMAIYGAPVPIENQAACACRTVLKTEQKWEKQSYDLMGVQIRTRYGINTGPMLVGNMGSERRFNYTVMGDQVNLAARCESACKIFGVYSIVSESTKIQAEKTNEFVFRKLGKVRVKGRNKSVVLYQLVGFTDQYDLSVLNLIKQFESALDLYFDRKFSEALSIFEKLTSKEVANFHVNKNLNPSLFYAGLCRELIENTPENDWNGVIER</sequence>
<evidence type="ECO:0000313" key="4">
    <source>
        <dbReference type="Proteomes" id="UP000233398"/>
    </source>
</evidence>
<gene>
    <name evidence="3" type="ORF">CWD77_10815</name>
</gene>
<dbReference type="Pfam" id="PF00211">
    <property type="entry name" value="Guanylate_cyc"/>
    <property type="match status" value="1"/>
</dbReference>
<feature type="domain" description="Guanylate cyclase" evidence="2">
    <location>
        <begin position="451"/>
        <end position="580"/>
    </location>
</feature>
<dbReference type="InterPro" id="IPR007890">
    <property type="entry name" value="CHASE2"/>
</dbReference>
<dbReference type="InterPro" id="IPR029787">
    <property type="entry name" value="Nucleotide_cyclase"/>
</dbReference>
<dbReference type="SUPFAM" id="SSF55073">
    <property type="entry name" value="Nucleotide cyclase"/>
    <property type="match status" value="1"/>
</dbReference>
<keyword evidence="1" id="KW-1133">Transmembrane helix</keyword>
<dbReference type="GO" id="GO:0035556">
    <property type="term" value="P:intracellular signal transduction"/>
    <property type="evidence" value="ECO:0007669"/>
    <property type="project" value="InterPro"/>
</dbReference>
<comment type="caution">
    <text evidence="3">The sequence shown here is derived from an EMBL/GenBank/DDBJ whole genome shotgun (WGS) entry which is preliminary data.</text>
</comment>
<dbReference type="SMART" id="SM00044">
    <property type="entry name" value="CYCc"/>
    <property type="match status" value="1"/>
</dbReference>
<keyword evidence="1" id="KW-0472">Membrane</keyword>
<proteinExistence type="predicted"/>
<protein>
    <recommendedName>
        <fullName evidence="2">Guanylate cyclase domain-containing protein</fullName>
    </recommendedName>
</protein>
<dbReference type="RefSeq" id="WP_101073586.1">
    <property type="nucleotide sequence ID" value="NZ_PISP01000003.1"/>
</dbReference>
<dbReference type="PANTHER" id="PTHR43081:SF1">
    <property type="entry name" value="ADENYLATE CYCLASE, TERMINAL-DIFFERENTIATION SPECIFIC"/>
    <property type="match status" value="1"/>
</dbReference>
<dbReference type="AlphaFoldDB" id="A0A2N0VFZ3"/>
<feature type="transmembrane region" description="Helical" evidence="1">
    <location>
        <begin position="333"/>
        <end position="352"/>
    </location>
</feature>
<dbReference type="InterPro" id="IPR050697">
    <property type="entry name" value="Adenylyl/Guanylyl_Cyclase_3/4"/>
</dbReference>